<evidence type="ECO:0000313" key="12">
    <source>
        <dbReference type="Proteomes" id="UP000315577"/>
    </source>
</evidence>
<name>A0A4R3LEF3_9BURK</name>
<protein>
    <submittedName>
        <fullName evidence="10">NUDIX domain protein</fullName>
    </submittedName>
    <submittedName>
        <fullName evidence="9">NUDIX domain-containing protein</fullName>
    </submittedName>
</protein>
<dbReference type="AlphaFoldDB" id="A0A4R3LEF3"/>
<dbReference type="PANTHER" id="PTHR12318:SF0">
    <property type="entry name" value="ACYL-COENZYME A DIPHOSPHATASE NUDT19"/>
    <property type="match status" value="1"/>
</dbReference>
<evidence type="ECO:0000256" key="3">
    <source>
        <dbReference type="ARBA" id="ARBA00022723"/>
    </source>
</evidence>
<organism evidence="9 11">
    <name type="scientific">Tepidimonas ignava</name>
    <dbReference type="NCBI Taxonomy" id="114249"/>
    <lineage>
        <taxon>Bacteria</taxon>
        <taxon>Pseudomonadati</taxon>
        <taxon>Pseudomonadota</taxon>
        <taxon>Betaproteobacteria</taxon>
        <taxon>Burkholderiales</taxon>
        <taxon>Tepidimonas</taxon>
    </lineage>
</organism>
<dbReference type="SUPFAM" id="SSF55811">
    <property type="entry name" value="Nudix"/>
    <property type="match status" value="1"/>
</dbReference>
<reference evidence="10 12" key="2">
    <citation type="submission" date="2019-07" db="EMBL/GenBank/DDBJ databases">
        <title>Tepidimonas ignava SPS-1037 draft genome.</title>
        <authorList>
            <person name="Da Costa M.S."/>
            <person name="Froufe H.J.C."/>
            <person name="Egas C."/>
            <person name="Albuquerque L."/>
        </authorList>
    </citation>
    <scope>NUCLEOTIDE SEQUENCE [LARGE SCALE GENOMIC DNA]</scope>
    <source>
        <strain evidence="10 12">SPS-1037</strain>
    </source>
</reference>
<evidence type="ECO:0000256" key="5">
    <source>
        <dbReference type="ARBA" id="ARBA00022842"/>
    </source>
</evidence>
<keyword evidence="4" id="KW-0378">Hydrolase</keyword>
<dbReference type="InterPro" id="IPR015797">
    <property type="entry name" value="NUDIX_hydrolase-like_dom_sf"/>
</dbReference>
<keyword evidence="6" id="KW-0464">Manganese</keyword>
<comment type="caution">
    <text evidence="9">The sequence shown here is derived from an EMBL/GenBank/DDBJ whole genome shotgun (WGS) entry which is preliminary data.</text>
</comment>
<feature type="compositionally biased region" description="Low complexity" evidence="7">
    <location>
        <begin position="1"/>
        <end position="14"/>
    </location>
</feature>
<dbReference type="PROSITE" id="PS51462">
    <property type="entry name" value="NUDIX"/>
    <property type="match status" value="1"/>
</dbReference>
<evidence type="ECO:0000256" key="7">
    <source>
        <dbReference type="SAM" id="MobiDB-lite"/>
    </source>
</evidence>
<evidence type="ECO:0000256" key="2">
    <source>
        <dbReference type="ARBA" id="ARBA00001946"/>
    </source>
</evidence>
<comment type="cofactor">
    <cofactor evidence="2">
        <name>Mg(2+)</name>
        <dbReference type="ChEBI" id="CHEBI:18420"/>
    </cofactor>
</comment>
<dbReference type="GO" id="GO:0046872">
    <property type="term" value="F:metal ion binding"/>
    <property type="evidence" value="ECO:0007669"/>
    <property type="project" value="UniProtKB-KW"/>
</dbReference>
<reference evidence="9 11" key="1">
    <citation type="submission" date="2019-03" db="EMBL/GenBank/DDBJ databases">
        <title>Genomic Encyclopedia of Type Strains, Phase IV (KMG-IV): sequencing the most valuable type-strain genomes for metagenomic binning, comparative biology and taxonomic classification.</title>
        <authorList>
            <person name="Goeker M."/>
        </authorList>
    </citation>
    <scope>NUCLEOTIDE SEQUENCE [LARGE SCALE GENOMIC DNA]</scope>
    <source>
        <strain evidence="9 11">DSM 12034</strain>
    </source>
</reference>
<feature type="region of interest" description="Disordered" evidence="7">
    <location>
        <begin position="1"/>
        <end position="21"/>
    </location>
</feature>
<dbReference type="Gene3D" id="3.90.79.10">
    <property type="entry name" value="Nucleoside Triphosphate Pyrophosphohydrolase"/>
    <property type="match status" value="2"/>
</dbReference>
<keyword evidence="5" id="KW-0460">Magnesium</keyword>
<proteinExistence type="predicted"/>
<dbReference type="RefSeq" id="WP_132962241.1">
    <property type="nucleotide sequence ID" value="NZ_SMAH01000005.1"/>
</dbReference>
<evidence type="ECO:0000313" key="10">
    <source>
        <dbReference type="EMBL" id="TSE19531.1"/>
    </source>
</evidence>
<keyword evidence="3" id="KW-0479">Metal-binding</keyword>
<dbReference type="PANTHER" id="PTHR12318">
    <property type="entry name" value="TESTOSTERONE-REGULATED PROTEIN RP2"/>
    <property type="match status" value="1"/>
</dbReference>
<evidence type="ECO:0000259" key="8">
    <source>
        <dbReference type="PROSITE" id="PS51462"/>
    </source>
</evidence>
<sequence>MSTFAAPAPEQAHPAAEDTPRPAASVVLLRDSPAGLEVLLLRRAGGARELGGMYVFPGGKVDPDDADERWRGWLGADDTTLRARLGEPGLDAALARALYVAAARELREEAGVALPGAQTLRPWARWITPRNPVVGAQRFDTRFFLARLPAGAEVQRDTFETTAALWTTPQQALQRYWARELELIPPQLMGLAHLARHATVDSVWDEAGRRMPPCVEPVQFRDGEHRAMCYPGDPQHPVRERALPGPTRLRLVDGRFEPYDGWQGWWA</sequence>
<dbReference type="CDD" id="cd18870">
    <property type="entry name" value="NUDIX_AcylCoAdiphos_Nudt19"/>
    <property type="match status" value="1"/>
</dbReference>
<evidence type="ECO:0000313" key="9">
    <source>
        <dbReference type="EMBL" id="TCS98369.1"/>
    </source>
</evidence>
<dbReference type="Proteomes" id="UP000315577">
    <property type="component" value="Unassembled WGS sequence"/>
</dbReference>
<comment type="cofactor">
    <cofactor evidence="1">
        <name>Mn(2+)</name>
        <dbReference type="ChEBI" id="CHEBI:29035"/>
    </cofactor>
</comment>
<gene>
    <name evidence="9" type="ORF">EDC36_105126</name>
    <name evidence="10" type="ORF">Tigna_02151</name>
</gene>
<evidence type="ECO:0000256" key="1">
    <source>
        <dbReference type="ARBA" id="ARBA00001936"/>
    </source>
</evidence>
<evidence type="ECO:0000256" key="4">
    <source>
        <dbReference type="ARBA" id="ARBA00022801"/>
    </source>
</evidence>
<dbReference type="EMBL" id="VJNC01000016">
    <property type="protein sequence ID" value="TSE19531.1"/>
    <property type="molecule type" value="Genomic_DNA"/>
</dbReference>
<dbReference type="InterPro" id="IPR039121">
    <property type="entry name" value="NUDT19"/>
</dbReference>
<keyword evidence="12" id="KW-1185">Reference proteome</keyword>
<dbReference type="InterPro" id="IPR000086">
    <property type="entry name" value="NUDIX_hydrolase_dom"/>
</dbReference>
<dbReference type="OrthoDB" id="9788263at2"/>
<accession>A0A4R3LEF3</accession>
<dbReference type="GO" id="GO:0016818">
    <property type="term" value="F:hydrolase activity, acting on acid anhydrides, in phosphorus-containing anhydrides"/>
    <property type="evidence" value="ECO:0007669"/>
    <property type="project" value="InterPro"/>
</dbReference>
<feature type="domain" description="Nudix hydrolase" evidence="8">
    <location>
        <begin position="19"/>
        <end position="189"/>
    </location>
</feature>
<dbReference type="EMBL" id="SMAH01000005">
    <property type="protein sequence ID" value="TCS98369.1"/>
    <property type="molecule type" value="Genomic_DNA"/>
</dbReference>
<dbReference type="Proteomes" id="UP000295536">
    <property type="component" value="Unassembled WGS sequence"/>
</dbReference>
<evidence type="ECO:0000256" key="6">
    <source>
        <dbReference type="ARBA" id="ARBA00023211"/>
    </source>
</evidence>
<evidence type="ECO:0000313" key="11">
    <source>
        <dbReference type="Proteomes" id="UP000295536"/>
    </source>
</evidence>